<keyword evidence="3" id="KW-1185">Reference proteome</keyword>
<dbReference type="EMBL" id="CALNXK010000196">
    <property type="protein sequence ID" value="CAH3175033.1"/>
    <property type="molecule type" value="Genomic_DNA"/>
</dbReference>
<comment type="caution">
    <text evidence="2">The sequence shown here is derived from an EMBL/GenBank/DDBJ whole genome shotgun (WGS) entry which is preliminary data.</text>
</comment>
<accession>A0ABN8RB29</accession>
<keyword evidence="1" id="KW-0812">Transmembrane</keyword>
<evidence type="ECO:0000256" key="1">
    <source>
        <dbReference type="SAM" id="Phobius"/>
    </source>
</evidence>
<gene>
    <name evidence="2" type="ORF">PLOB_00015650</name>
</gene>
<dbReference type="PANTHER" id="PTHR31362:SF0">
    <property type="entry name" value="EXOSTOSIN DOMAIN-CONTAINING PROTEIN-RELATED"/>
    <property type="match status" value="1"/>
</dbReference>
<evidence type="ECO:0000313" key="3">
    <source>
        <dbReference type="Proteomes" id="UP001159405"/>
    </source>
</evidence>
<keyword evidence="1" id="KW-1133">Transmembrane helix</keyword>
<dbReference type="Proteomes" id="UP001159405">
    <property type="component" value="Unassembled WGS sequence"/>
</dbReference>
<organism evidence="2 3">
    <name type="scientific">Porites lobata</name>
    <dbReference type="NCBI Taxonomy" id="104759"/>
    <lineage>
        <taxon>Eukaryota</taxon>
        <taxon>Metazoa</taxon>
        <taxon>Cnidaria</taxon>
        <taxon>Anthozoa</taxon>
        <taxon>Hexacorallia</taxon>
        <taxon>Scleractinia</taxon>
        <taxon>Fungiina</taxon>
        <taxon>Poritidae</taxon>
        <taxon>Porites</taxon>
    </lineage>
</organism>
<evidence type="ECO:0000313" key="2">
    <source>
        <dbReference type="EMBL" id="CAH3175033.1"/>
    </source>
</evidence>
<feature type="transmembrane region" description="Helical" evidence="1">
    <location>
        <begin position="32"/>
        <end position="53"/>
    </location>
</feature>
<reference evidence="2 3" key="1">
    <citation type="submission" date="2022-05" db="EMBL/GenBank/DDBJ databases">
        <authorList>
            <consortium name="Genoscope - CEA"/>
            <person name="William W."/>
        </authorList>
    </citation>
    <scope>NUCLEOTIDE SEQUENCE [LARGE SCALE GENOMIC DNA]</scope>
</reference>
<keyword evidence="1" id="KW-0472">Membrane</keyword>
<proteinExistence type="predicted"/>
<dbReference type="PANTHER" id="PTHR31362">
    <property type="entry name" value="GLYCOSYLTRANSFERASE STELLO1-RELATED"/>
    <property type="match status" value="1"/>
</dbReference>
<name>A0ABN8RB29_9CNID</name>
<feature type="non-terminal residue" evidence="2">
    <location>
        <position position="1"/>
    </location>
</feature>
<protein>
    <submittedName>
        <fullName evidence="2">Uncharacterized protein</fullName>
    </submittedName>
</protein>
<dbReference type="InterPro" id="IPR005049">
    <property type="entry name" value="STL-like"/>
</dbReference>
<sequence length="398" mass="46450">FQTLCDLLHRGLKLMVFKKRRHVGKHMASNRCCLRFCFLGLVILSVCSVAYIMTRGYFLLYVNPGVEKMNFYSLIDEKREERDGFEEKDISKTTCRRDKFEDILLVIAFVELLHDSIPYLEEIYRKHFPNIIYCFPAKPTENLQHAFLVVEMLHGVTAYECLSTAIRTKPGFTGYLFMRNDLFLNIWSIADFNTSRIWESADQLGNQVMFQQPRGSWIWWYTPWGLKACEQAFKDVIYLNDAYRRSIIDNTVQEDSWDVENSLNALLWNGRGINMCYRSFSSLFYVPNEYASAFEKLSAVFHKNQVYMDIAVPTIIRMLDLIEKAEILPGVNVGLLYGEERAQNDGQLLLRHLTTNCSYIRPVELRPQSDLTEPRTAGLFDKLLDHLRRFNYSGCSIT</sequence>